<evidence type="ECO:0000259" key="1">
    <source>
        <dbReference type="Pfam" id="PF14606"/>
    </source>
</evidence>
<dbReference type="GO" id="GO:0016788">
    <property type="term" value="F:hydrolase activity, acting on ester bonds"/>
    <property type="evidence" value="ECO:0007669"/>
    <property type="project" value="UniProtKB-ARBA"/>
</dbReference>
<dbReference type="Gene3D" id="3.40.50.1110">
    <property type="entry name" value="SGNH hydrolase"/>
    <property type="match status" value="1"/>
</dbReference>
<dbReference type="Pfam" id="PF14606">
    <property type="entry name" value="Lipase_GDSL_3"/>
    <property type="match status" value="1"/>
</dbReference>
<dbReference type="AlphaFoldDB" id="A0A8G2F4N8"/>
<accession>A0A8G2F4N8</accession>
<dbReference type="Proteomes" id="UP000236725">
    <property type="component" value="Unassembled WGS sequence"/>
</dbReference>
<name>A0A8G2F4N8_9BACT</name>
<dbReference type="SUPFAM" id="SSF52266">
    <property type="entry name" value="SGNH hydrolase"/>
    <property type="match status" value="1"/>
</dbReference>
<dbReference type="CDD" id="cd01844">
    <property type="entry name" value="SGNH_hydrolase_like_6"/>
    <property type="match status" value="1"/>
</dbReference>
<dbReference type="Pfam" id="PF14607">
    <property type="entry name" value="GxDLY"/>
    <property type="match status" value="1"/>
</dbReference>
<proteinExistence type="predicted"/>
<feature type="domain" description="SGNH hydrolase-type esterase" evidence="1">
    <location>
        <begin position="176"/>
        <end position="353"/>
    </location>
</feature>
<keyword evidence="4" id="KW-1185">Reference proteome</keyword>
<dbReference type="EMBL" id="FNVS01000011">
    <property type="protein sequence ID" value="SEF99211.1"/>
    <property type="molecule type" value="Genomic_DNA"/>
</dbReference>
<reference evidence="3 4" key="1">
    <citation type="submission" date="2016-10" db="EMBL/GenBank/DDBJ databases">
        <authorList>
            <person name="Varghese N."/>
            <person name="Submissions S."/>
        </authorList>
    </citation>
    <scope>NUCLEOTIDE SEQUENCE [LARGE SCALE GENOMIC DNA]</scope>
    <source>
        <strain evidence="3 4">DSM 29073</strain>
    </source>
</reference>
<feature type="domain" description="SGNH hydrolase-type esterase N-terminal" evidence="2">
    <location>
        <begin position="24"/>
        <end position="165"/>
    </location>
</feature>
<comment type="caution">
    <text evidence="3">The sequence shown here is derived from an EMBL/GenBank/DDBJ whole genome shotgun (WGS) entry which is preliminary data.</text>
</comment>
<dbReference type="RefSeq" id="WP_103983650.1">
    <property type="nucleotide sequence ID" value="NZ_FNVS01000011.1"/>
</dbReference>
<dbReference type="InterPro" id="IPR032740">
    <property type="entry name" value="GxDLY"/>
</dbReference>
<dbReference type="Gene3D" id="2.60.120.260">
    <property type="entry name" value="Galactose-binding domain-like"/>
    <property type="match status" value="1"/>
</dbReference>
<evidence type="ECO:0000313" key="4">
    <source>
        <dbReference type="Proteomes" id="UP000236725"/>
    </source>
</evidence>
<protein>
    <submittedName>
        <fullName evidence="3">Lysophospholipase L1</fullName>
    </submittedName>
</protein>
<dbReference type="InterPro" id="IPR013830">
    <property type="entry name" value="SGNH_hydro"/>
</dbReference>
<sequence length="358" mass="40421">MKTPVILISLLLFSFSFSIKGQIVYHDASNFPLLGKATENTYTRYSRLPESLKSISRGPVWELGKNSAGLAIRFHSNSTTIAAKWEVLTNNLMNHMTPTGTKGLDLYCLLDGKWTFVNSGRPTGKDNTATIISNMKPEEREYMLYLPLYDGTVSLSIGIDSLAEITQPKINLPVREKPIVFYGSSILQGGCANRPGMAHTNILSRWLNRECINLGFSGNALLDLEIAELISEVDASMFVLDFVPNASVEQMKERAVKFYTIIREKHPDTPILFIEDPIFTHTRFDQQIAREVKDKNDEINAIFRSLKEKGEKNIYMLSSKDMIGHDAEATVDGIHFTDLGFMRYSELLYPVLKKHIKE</sequence>
<evidence type="ECO:0000313" key="3">
    <source>
        <dbReference type="EMBL" id="SEF99211.1"/>
    </source>
</evidence>
<dbReference type="InterPro" id="IPR036514">
    <property type="entry name" value="SGNH_hydro_sf"/>
</dbReference>
<evidence type="ECO:0000259" key="2">
    <source>
        <dbReference type="Pfam" id="PF14607"/>
    </source>
</evidence>
<organism evidence="3 4">
    <name type="scientific">Parabacteroides chinchillae</name>
    <dbReference type="NCBI Taxonomy" id="871327"/>
    <lineage>
        <taxon>Bacteria</taxon>
        <taxon>Pseudomonadati</taxon>
        <taxon>Bacteroidota</taxon>
        <taxon>Bacteroidia</taxon>
        <taxon>Bacteroidales</taxon>
        <taxon>Tannerellaceae</taxon>
        <taxon>Parabacteroides</taxon>
    </lineage>
</organism>
<gene>
    <name evidence="3" type="ORF">SAMN05444001_11170</name>
</gene>